<organism evidence="9 10">
    <name type="scientific">Archangium gephyra</name>
    <dbReference type="NCBI Taxonomy" id="48"/>
    <lineage>
        <taxon>Bacteria</taxon>
        <taxon>Pseudomonadati</taxon>
        <taxon>Myxococcota</taxon>
        <taxon>Myxococcia</taxon>
        <taxon>Myxococcales</taxon>
        <taxon>Cystobacterineae</taxon>
        <taxon>Archangiaceae</taxon>
        <taxon>Archangium</taxon>
    </lineage>
</organism>
<dbReference type="Gene3D" id="1.10.510.10">
    <property type="entry name" value="Transferase(Phosphotransferase) domain 1"/>
    <property type="match status" value="1"/>
</dbReference>
<evidence type="ECO:0000259" key="8">
    <source>
        <dbReference type="PROSITE" id="PS50011"/>
    </source>
</evidence>
<accession>A0A2W5TBD0</accession>
<keyword evidence="4 5" id="KW-0067">ATP-binding</keyword>
<feature type="region of interest" description="Disordered" evidence="6">
    <location>
        <begin position="487"/>
        <end position="511"/>
    </location>
</feature>
<feature type="domain" description="Protein kinase" evidence="8">
    <location>
        <begin position="187"/>
        <end position="463"/>
    </location>
</feature>
<dbReference type="EMBL" id="QFQP01000012">
    <property type="protein sequence ID" value="PZR12222.1"/>
    <property type="molecule type" value="Genomic_DNA"/>
</dbReference>
<dbReference type="Pfam" id="PF00069">
    <property type="entry name" value="Pkinase"/>
    <property type="match status" value="1"/>
</dbReference>
<proteinExistence type="predicted"/>
<name>A0A2W5TBD0_9BACT</name>
<feature type="transmembrane region" description="Helical" evidence="7">
    <location>
        <begin position="108"/>
        <end position="130"/>
    </location>
</feature>
<evidence type="ECO:0000256" key="6">
    <source>
        <dbReference type="SAM" id="MobiDB-lite"/>
    </source>
</evidence>
<dbReference type="SUPFAM" id="SSF56112">
    <property type="entry name" value="Protein kinase-like (PK-like)"/>
    <property type="match status" value="1"/>
</dbReference>
<evidence type="ECO:0000256" key="5">
    <source>
        <dbReference type="PROSITE-ProRule" id="PRU10141"/>
    </source>
</evidence>
<evidence type="ECO:0000256" key="2">
    <source>
        <dbReference type="ARBA" id="ARBA00022741"/>
    </source>
</evidence>
<dbReference type="Proteomes" id="UP000249061">
    <property type="component" value="Unassembled WGS sequence"/>
</dbReference>
<dbReference type="PROSITE" id="PS00107">
    <property type="entry name" value="PROTEIN_KINASE_ATP"/>
    <property type="match status" value="1"/>
</dbReference>
<dbReference type="AlphaFoldDB" id="A0A2W5TBD0"/>
<evidence type="ECO:0000256" key="4">
    <source>
        <dbReference type="ARBA" id="ARBA00022840"/>
    </source>
</evidence>
<dbReference type="PANTHER" id="PTHR43289">
    <property type="entry name" value="MITOGEN-ACTIVATED PROTEIN KINASE KINASE KINASE 20-RELATED"/>
    <property type="match status" value="1"/>
</dbReference>
<sequence length="511" mass="55039">AKFMAGVCTVSGVLALCLVPMIGVKLGLGLGVMLLLLAGYYFAIIRFIGQGWFHPAVTWVNVAIEVSAPSLIFLLDAKQNGVLYALTAPPLVIWGTLIALSGLRSNRALSLGAGALAAIEYSLLYAFVAYPNLPPEIPVTVRPALFATRVVLLFASAVFTAAFVGVLNRRAEEALSAVRAKDVFGKYLLHERLGMGGMAEVFRATYNPEGGFEKVVALKRVLPQFVEDEAFIGMFRDEAALCSQFSHPGVVQVFDFGRFGDSYFLAMEYLDGPPLSRVLRAFKGSGLPIGAVVHLAVSLTESLAYVHERRAPDGRPLNLVHRDLNPPNVLLSKLGEVKLTDFGIARAVGHMQLTEAGMIKGKPGYLAPEQAAGEDIDGRVDLFALGVTLWECLTGEQLLAAADATAMVRNTFDKPIVPPRQKRPQVPQALETFVMDLLERDLSKRMPSAREALRTARALETQFPQGQKDLMQVVDMTLKTTVSSAVSLPPAARGTQATPIGPDAPTMPGRG</sequence>
<feature type="transmembrane region" description="Helical" evidence="7">
    <location>
        <begin position="150"/>
        <end position="167"/>
    </location>
</feature>
<keyword evidence="7" id="KW-1133">Transmembrane helix</keyword>
<dbReference type="GO" id="GO:0005524">
    <property type="term" value="F:ATP binding"/>
    <property type="evidence" value="ECO:0007669"/>
    <property type="project" value="UniProtKB-UniRule"/>
</dbReference>
<comment type="caution">
    <text evidence="9">The sequence shown here is derived from an EMBL/GenBank/DDBJ whole genome shotgun (WGS) entry which is preliminary data.</text>
</comment>
<evidence type="ECO:0000256" key="3">
    <source>
        <dbReference type="ARBA" id="ARBA00022777"/>
    </source>
</evidence>
<feature type="transmembrane region" description="Helical" evidence="7">
    <location>
        <begin position="25"/>
        <end position="44"/>
    </location>
</feature>
<evidence type="ECO:0000313" key="9">
    <source>
        <dbReference type="EMBL" id="PZR12222.1"/>
    </source>
</evidence>
<dbReference type="Gene3D" id="3.30.200.20">
    <property type="entry name" value="Phosphorylase Kinase, domain 1"/>
    <property type="match status" value="1"/>
</dbReference>
<dbReference type="InterPro" id="IPR011009">
    <property type="entry name" value="Kinase-like_dom_sf"/>
</dbReference>
<feature type="binding site" evidence="5">
    <location>
        <position position="219"/>
    </location>
    <ligand>
        <name>ATP</name>
        <dbReference type="ChEBI" id="CHEBI:30616"/>
    </ligand>
</feature>
<keyword evidence="2 5" id="KW-0547">Nucleotide-binding</keyword>
<reference evidence="9 10" key="1">
    <citation type="submission" date="2017-08" db="EMBL/GenBank/DDBJ databases">
        <title>Infants hospitalized years apart are colonized by the same room-sourced microbial strains.</title>
        <authorList>
            <person name="Brooks B."/>
            <person name="Olm M.R."/>
            <person name="Firek B.A."/>
            <person name="Baker R."/>
            <person name="Thomas B.C."/>
            <person name="Morowitz M.J."/>
            <person name="Banfield J.F."/>
        </authorList>
    </citation>
    <scope>NUCLEOTIDE SEQUENCE [LARGE SCALE GENOMIC DNA]</scope>
    <source>
        <strain evidence="9">S2_003_000_R2_14</strain>
    </source>
</reference>
<dbReference type="GO" id="GO:0004674">
    <property type="term" value="F:protein serine/threonine kinase activity"/>
    <property type="evidence" value="ECO:0007669"/>
    <property type="project" value="UniProtKB-KW"/>
</dbReference>
<dbReference type="PANTHER" id="PTHR43289:SF6">
    <property type="entry name" value="SERINE_THREONINE-PROTEIN KINASE NEKL-3"/>
    <property type="match status" value="1"/>
</dbReference>
<keyword evidence="9" id="KW-0723">Serine/threonine-protein kinase</keyword>
<evidence type="ECO:0000256" key="1">
    <source>
        <dbReference type="ARBA" id="ARBA00022679"/>
    </source>
</evidence>
<feature type="non-terminal residue" evidence="9">
    <location>
        <position position="1"/>
    </location>
</feature>
<keyword evidence="7" id="KW-0812">Transmembrane</keyword>
<keyword evidence="3 9" id="KW-0418">Kinase</keyword>
<keyword evidence="7" id="KW-0472">Membrane</keyword>
<feature type="transmembrane region" description="Helical" evidence="7">
    <location>
        <begin position="81"/>
        <end position="101"/>
    </location>
</feature>
<evidence type="ECO:0000313" key="10">
    <source>
        <dbReference type="Proteomes" id="UP000249061"/>
    </source>
</evidence>
<evidence type="ECO:0000256" key="7">
    <source>
        <dbReference type="SAM" id="Phobius"/>
    </source>
</evidence>
<keyword evidence="1" id="KW-0808">Transferase</keyword>
<protein>
    <submittedName>
        <fullName evidence="9">Serine/threonine protein kinase</fullName>
    </submittedName>
</protein>
<dbReference type="CDD" id="cd14014">
    <property type="entry name" value="STKc_PknB_like"/>
    <property type="match status" value="1"/>
</dbReference>
<gene>
    <name evidence="9" type="ORF">DI536_15035</name>
</gene>
<dbReference type="InterPro" id="IPR017441">
    <property type="entry name" value="Protein_kinase_ATP_BS"/>
</dbReference>
<dbReference type="PROSITE" id="PS50011">
    <property type="entry name" value="PROTEIN_KINASE_DOM"/>
    <property type="match status" value="1"/>
</dbReference>
<dbReference type="InterPro" id="IPR000719">
    <property type="entry name" value="Prot_kinase_dom"/>
</dbReference>